<sequence length="258" mass="28593">MRRELLWKSHYQAANVDVFRAFDEATGGEQGGMAAMVRELSEIRKRVKDAVPIMTEMIEEIDPSLADLLGLAPDPSPVHVLMVGTFTTNSVVGRLGDDVAVFHCLEWFQSPEGTRVLVAHEGSHGWHEIALEQAGQTAPDDDMAWMVFSEGLATQISRAAVPDAPEIDYFWYGHPEAQDWLPWCQQHVEELRKHVRAALDIPEAIETFFGGGLVDGKWRVGYYLADRVVAGLGKSLPELVAMSVDDARAAVREALERA</sequence>
<evidence type="ECO:0008006" key="2">
    <source>
        <dbReference type="Google" id="ProtNLM"/>
    </source>
</evidence>
<gene>
    <name evidence="1" type="ORF">AVDCRST_MAG10-2666</name>
</gene>
<accession>A0A6J4IUC7</accession>
<proteinExistence type="predicted"/>
<evidence type="ECO:0000313" key="1">
    <source>
        <dbReference type="EMBL" id="CAA9259437.1"/>
    </source>
</evidence>
<dbReference type="EMBL" id="CADCTB010000162">
    <property type="protein sequence ID" value="CAA9259437.1"/>
    <property type="molecule type" value="Genomic_DNA"/>
</dbReference>
<organism evidence="1">
    <name type="scientific">uncultured Acidimicrobiales bacterium</name>
    <dbReference type="NCBI Taxonomy" id="310071"/>
    <lineage>
        <taxon>Bacteria</taxon>
        <taxon>Bacillati</taxon>
        <taxon>Actinomycetota</taxon>
        <taxon>Acidimicrobiia</taxon>
        <taxon>Acidimicrobiales</taxon>
        <taxon>environmental samples</taxon>
    </lineage>
</organism>
<reference evidence="1" key="1">
    <citation type="submission" date="2020-02" db="EMBL/GenBank/DDBJ databases">
        <authorList>
            <person name="Meier V. D."/>
        </authorList>
    </citation>
    <scope>NUCLEOTIDE SEQUENCE</scope>
    <source>
        <strain evidence="1">AVDCRST_MAG10</strain>
    </source>
</reference>
<name>A0A6J4IUC7_9ACTN</name>
<protein>
    <recommendedName>
        <fullName evidence="2">DUF2268 domain-containing protein</fullName>
    </recommendedName>
</protein>
<dbReference type="AlphaFoldDB" id="A0A6J4IUC7"/>